<feature type="non-terminal residue" evidence="1">
    <location>
        <position position="1"/>
    </location>
</feature>
<accession>A0AAV9ZSH4</accession>
<dbReference type="AlphaFoldDB" id="A0AAV9ZSH4"/>
<protein>
    <submittedName>
        <fullName evidence="1">Uncharacterized protein</fullName>
    </submittedName>
</protein>
<dbReference type="Proteomes" id="UP001362999">
    <property type="component" value="Unassembled WGS sequence"/>
</dbReference>
<comment type="caution">
    <text evidence="1">The sequence shown here is derived from an EMBL/GenBank/DDBJ whole genome shotgun (WGS) entry which is preliminary data.</text>
</comment>
<evidence type="ECO:0000313" key="1">
    <source>
        <dbReference type="EMBL" id="KAK6991705.1"/>
    </source>
</evidence>
<organism evidence="1 2">
    <name type="scientific">Favolaschia claudopus</name>
    <dbReference type="NCBI Taxonomy" id="2862362"/>
    <lineage>
        <taxon>Eukaryota</taxon>
        <taxon>Fungi</taxon>
        <taxon>Dikarya</taxon>
        <taxon>Basidiomycota</taxon>
        <taxon>Agaricomycotina</taxon>
        <taxon>Agaricomycetes</taxon>
        <taxon>Agaricomycetidae</taxon>
        <taxon>Agaricales</taxon>
        <taxon>Marasmiineae</taxon>
        <taxon>Mycenaceae</taxon>
        <taxon>Favolaschia</taxon>
    </lineage>
</organism>
<name>A0AAV9ZSH4_9AGAR</name>
<reference evidence="1 2" key="1">
    <citation type="journal article" date="2024" name="J Genomics">
        <title>Draft genome sequencing and assembly of Favolaschia claudopus CIRM-BRFM 2984 isolated from oak limbs.</title>
        <authorList>
            <person name="Navarro D."/>
            <person name="Drula E."/>
            <person name="Chaduli D."/>
            <person name="Cazenave R."/>
            <person name="Ahrendt S."/>
            <person name="Wang J."/>
            <person name="Lipzen A."/>
            <person name="Daum C."/>
            <person name="Barry K."/>
            <person name="Grigoriev I.V."/>
            <person name="Favel A."/>
            <person name="Rosso M.N."/>
            <person name="Martin F."/>
        </authorList>
    </citation>
    <scope>NUCLEOTIDE SEQUENCE [LARGE SCALE GENOMIC DNA]</scope>
    <source>
        <strain evidence="1 2">CIRM-BRFM 2984</strain>
    </source>
</reference>
<evidence type="ECO:0000313" key="2">
    <source>
        <dbReference type="Proteomes" id="UP001362999"/>
    </source>
</evidence>
<dbReference type="EMBL" id="JAWWNJ010000116">
    <property type="protein sequence ID" value="KAK6991705.1"/>
    <property type="molecule type" value="Genomic_DNA"/>
</dbReference>
<proteinExistence type="predicted"/>
<gene>
    <name evidence="1" type="ORF">R3P38DRAFT_2571927</name>
</gene>
<keyword evidence="2" id="KW-1185">Reference proteome</keyword>
<sequence length="157" mass="18406">YGRTFKCVYVEYQSRQDWRSARDILRCNPLFQKEPRYDCVTVNMTDPGLHFARLRALFQCSLPNGRKLDIALVRMFTPSRCKPQTRWAGCQIRDESEEFTFLSMEHVVRARCTYGPILSKSTKSLPCGPWMLLYFYAQTSSRNVPFSRPNLIYIDIA</sequence>